<dbReference type="AlphaFoldDB" id="A0AA39ZRT2"/>
<protein>
    <submittedName>
        <fullName evidence="2">Uncharacterized protein</fullName>
    </submittedName>
</protein>
<dbReference type="Proteomes" id="UP001172102">
    <property type="component" value="Unassembled WGS sequence"/>
</dbReference>
<feature type="transmembrane region" description="Helical" evidence="1">
    <location>
        <begin position="44"/>
        <end position="69"/>
    </location>
</feature>
<comment type="caution">
    <text evidence="2">The sequence shown here is derived from an EMBL/GenBank/DDBJ whole genome shotgun (WGS) entry which is preliminary data.</text>
</comment>
<evidence type="ECO:0000313" key="2">
    <source>
        <dbReference type="EMBL" id="KAK0702339.1"/>
    </source>
</evidence>
<accession>A0AA39ZRT2</accession>
<evidence type="ECO:0000313" key="3">
    <source>
        <dbReference type="Proteomes" id="UP001172102"/>
    </source>
</evidence>
<organism evidence="2 3">
    <name type="scientific">Lasiosphaeris hirsuta</name>
    <dbReference type="NCBI Taxonomy" id="260670"/>
    <lineage>
        <taxon>Eukaryota</taxon>
        <taxon>Fungi</taxon>
        <taxon>Dikarya</taxon>
        <taxon>Ascomycota</taxon>
        <taxon>Pezizomycotina</taxon>
        <taxon>Sordariomycetes</taxon>
        <taxon>Sordariomycetidae</taxon>
        <taxon>Sordariales</taxon>
        <taxon>Lasiosphaeriaceae</taxon>
        <taxon>Lasiosphaeris</taxon>
    </lineage>
</organism>
<gene>
    <name evidence="2" type="ORF">B0H67DRAFT_500556</name>
</gene>
<keyword evidence="1" id="KW-0472">Membrane</keyword>
<feature type="transmembrane region" description="Helical" evidence="1">
    <location>
        <begin position="108"/>
        <end position="135"/>
    </location>
</feature>
<evidence type="ECO:0000256" key="1">
    <source>
        <dbReference type="SAM" id="Phobius"/>
    </source>
</evidence>
<sequence length="550" mass="59639">MAISTAPQLRQTYKLWRRFSMPIEGGARDAIAVPSYVANQLNSAYTLMVTSMVMNLWCILFAAGFFMMLRRQTRVHHISTSLWNKRASLSDSFLELVQTGSKAYWRRLWFYPVILLILFCWVAQNVLSIVIPPYILVGNAAPVNPNAIFAPPSSDRSHSAAAQLFSLDVPSALRAVGSAQVASNDVLSMATIQHTALGTLENGESVSRVDYGYSVSGADLGLQHYPTLLLDVTGSCITEYGWLISSDSSSSYTNDTYSLFGDRRRGEISLSLFDGAAPVAYFYHGPTPPGPPGNQTWAAYVSSVDRVSYTAGSDPIYATGDPIDAGLADTGYSVRSRRPVLSCWQTDVWWYNGQKSTIIGLNNTALPGLDLSPGMQLILARYLGLPRIVDVGRQLGLSALLSSTTSLGSIFDAGSSSAFADLQRLVLAAYIATTNTLIDLTLYPDTPGRSTHAGNLALDDSAQPKPGVADFVVWSTDITTLSVKAIIIIPVLSLFFWVLVIALLNWSPLQSVNALDAVEIHKALYARDPHAKPSPTTGTWYGVDTNDPSE</sequence>
<keyword evidence="3" id="KW-1185">Reference proteome</keyword>
<feature type="transmembrane region" description="Helical" evidence="1">
    <location>
        <begin position="485"/>
        <end position="506"/>
    </location>
</feature>
<proteinExistence type="predicted"/>
<dbReference type="EMBL" id="JAUKUA010000009">
    <property type="protein sequence ID" value="KAK0702339.1"/>
    <property type="molecule type" value="Genomic_DNA"/>
</dbReference>
<keyword evidence="1" id="KW-1133">Transmembrane helix</keyword>
<name>A0AA39ZRT2_9PEZI</name>
<keyword evidence="1" id="KW-0812">Transmembrane</keyword>
<reference evidence="2" key="1">
    <citation type="submission" date="2023-06" db="EMBL/GenBank/DDBJ databases">
        <title>Genome-scale phylogeny and comparative genomics of the fungal order Sordariales.</title>
        <authorList>
            <consortium name="Lawrence Berkeley National Laboratory"/>
            <person name="Hensen N."/>
            <person name="Bonometti L."/>
            <person name="Westerberg I."/>
            <person name="Brannstrom I.O."/>
            <person name="Guillou S."/>
            <person name="Cros-Aarteil S."/>
            <person name="Calhoun S."/>
            <person name="Haridas S."/>
            <person name="Kuo A."/>
            <person name="Mondo S."/>
            <person name="Pangilinan J."/>
            <person name="Riley R."/>
            <person name="Labutti K."/>
            <person name="Andreopoulos B."/>
            <person name="Lipzen A."/>
            <person name="Chen C."/>
            <person name="Yanf M."/>
            <person name="Daum C."/>
            <person name="Ng V."/>
            <person name="Clum A."/>
            <person name="Steindorff A."/>
            <person name="Ohm R."/>
            <person name="Martin F."/>
            <person name="Silar P."/>
            <person name="Natvig D."/>
            <person name="Lalanne C."/>
            <person name="Gautier V."/>
            <person name="Ament-Velasquez S.L."/>
            <person name="Kruys A."/>
            <person name="Hutchinson M.I."/>
            <person name="Powell A.J."/>
            <person name="Barry K."/>
            <person name="Miller A.N."/>
            <person name="Grigoriev I.V."/>
            <person name="Debuchy R."/>
            <person name="Gladieux P."/>
            <person name="Thoren M.H."/>
            <person name="Johannesson H."/>
        </authorList>
    </citation>
    <scope>NUCLEOTIDE SEQUENCE</scope>
    <source>
        <strain evidence="2">SMH4607-1</strain>
    </source>
</reference>